<proteinExistence type="predicted"/>
<reference evidence="6 7" key="1">
    <citation type="submission" date="2018-08" db="EMBL/GenBank/DDBJ databases">
        <title>Chryseobacterium nematophagum: a novel matrix digesting pathogen of nematodes.</title>
        <authorList>
            <person name="Page A."/>
            <person name="Roberts M."/>
            <person name="Felix M.-A."/>
            <person name="Weir W."/>
        </authorList>
    </citation>
    <scope>NUCLEOTIDE SEQUENCE [LARGE SCALE GENOMIC DNA]</scope>
    <source>
        <strain evidence="6 7">JUb129</strain>
    </source>
</reference>
<evidence type="ECO:0000259" key="4">
    <source>
        <dbReference type="PROSITE" id="PS50043"/>
    </source>
</evidence>
<dbReference type="SUPFAM" id="SSF52172">
    <property type="entry name" value="CheY-like"/>
    <property type="match status" value="1"/>
</dbReference>
<dbReference type="CDD" id="cd06170">
    <property type="entry name" value="LuxR_C_like"/>
    <property type="match status" value="1"/>
</dbReference>
<dbReference type="InterPro" id="IPR058245">
    <property type="entry name" value="NreC/VraR/RcsB-like_REC"/>
</dbReference>
<dbReference type="PANTHER" id="PTHR45566">
    <property type="entry name" value="HTH-TYPE TRANSCRIPTIONAL REGULATOR YHJB-RELATED"/>
    <property type="match status" value="1"/>
</dbReference>
<dbReference type="PANTHER" id="PTHR45566:SF1">
    <property type="entry name" value="HTH-TYPE TRANSCRIPTIONAL REGULATOR YHJB-RELATED"/>
    <property type="match status" value="1"/>
</dbReference>
<accession>A0A3M7TJ33</accession>
<dbReference type="GO" id="GO:0000160">
    <property type="term" value="P:phosphorelay signal transduction system"/>
    <property type="evidence" value="ECO:0007669"/>
    <property type="project" value="InterPro"/>
</dbReference>
<dbReference type="InterPro" id="IPR016032">
    <property type="entry name" value="Sig_transdc_resp-reg_C-effctor"/>
</dbReference>
<protein>
    <submittedName>
        <fullName evidence="6">DNA-binding response regulator</fullName>
    </submittedName>
</protein>
<dbReference type="InterPro" id="IPR011006">
    <property type="entry name" value="CheY-like_superfamily"/>
</dbReference>
<evidence type="ECO:0000259" key="5">
    <source>
        <dbReference type="PROSITE" id="PS50110"/>
    </source>
</evidence>
<feature type="modified residue" description="4-aspartylphosphate" evidence="3">
    <location>
        <position position="55"/>
    </location>
</feature>
<dbReference type="SMART" id="SM00421">
    <property type="entry name" value="HTH_LUXR"/>
    <property type="match status" value="1"/>
</dbReference>
<dbReference type="Proteomes" id="UP000278775">
    <property type="component" value="Unassembled WGS sequence"/>
</dbReference>
<dbReference type="GO" id="GO:0006355">
    <property type="term" value="P:regulation of DNA-templated transcription"/>
    <property type="evidence" value="ECO:0007669"/>
    <property type="project" value="InterPro"/>
</dbReference>
<dbReference type="AlphaFoldDB" id="A0A3M7TJ33"/>
<dbReference type="SUPFAM" id="SSF46894">
    <property type="entry name" value="C-terminal effector domain of the bipartite response regulators"/>
    <property type="match status" value="1"/>
</dbReference>
<dbReference type="CDD" id="cd17535">
    <property type="entry name" value="REC_NarL-like"/>
    <property type="match status" value="1"/>
</dbReference>
<dbReference type="GO" id="GO:0003677">
    <property type="term" value="F:DNA binding"/>
    <property type="evidence" value="ECO:0007669"/>
    <property type="project" value="UniProtKB-KW"/>
</dbReference>
<dbReference type="EMBL" id="QWIU01000002">
    <property type="protein sequence ID" value="RNA62220.1"/>
    <property type="molecule type" value="Genomic_DNA"/>
</dbReference>
<dbReference type="Pfam" id="PF00196">
    <property type="entry name" value="GerE"/>
    <property type="match status" value="1"/>
</dbReference>
<dbReference type="Gene3D" id="3.40.50.2300">
    <property type="match status" value="1"/>
</dbReference>
<dbReference type="Pfam" id="PF00072">
    <property type="entry name" value="Response_reg"/>
    <property type="match status" value="1"/>
</dbReference>
<evidence type="ECO:0000256" key="3">
    <source>
        <dbReference type="PROSITE-ProRule" id="PRU00169"/>
    </source>
</evidence>
<dbReference type="PROSITE" id="PS50043">
    <property type="entry name" value="HTH_LUXR_2"/>
    <property type="match status" value="1"/>
</dbReference>
<dbReference type="InterPro" id="IPR051015">
    <property type="entry name" value="EvgA-like"/>
</dbReference>
<dbReference type="PRINTS" id="PR00038">
    <property type="entry name" value="HTHLUXR"/>
</dbReference>
<comment type="caution">
    <text evidence="6">The sequence shown here is derived from an EMBL/GenBank/DDBJ whole genome shotgun (WGS) entry which is preliminary data.</text>
</comment>
<dbReference type="PROSITE" id="PS50110">
    <property type="entry name" value="RESPONSE_REGULATORY"/>
    <property type="match status" value="1"/>
</dbReference>
<keyword evidence="1 3" id="KW-0597">Phosphoprotein</keyword>
<evidence type="ECO:0000313" key="7">
    <source>
        <dbReference type="Proteomes" id="UP000278775"/>
    </source>
</evidence>
<feature type="domain" description="HTH luxR-type" evidence="4">
    <location>
        <begin position="144"/>
        <end position="209"/>
    </location>
</feature>
<dbReference type="SMART" id="SM00448">
    <property type="entry name" value="REC"/>
    <property type="match status" value="1"/>
</dbReference>
<evidence type="ECO:0000256" key="1">
    <source>
        <dbReference type="ARBA" id="ARBA00022553"/>
    </source>
</evidence>
<feature type="domain" description="Response regulatory" evidence="5">
    <location>
        <begin position="4"/>
        <end position="119"/>
    </location>
</feature>
<organism evidence="6 7">
    <name type="scientific">Chryseobacterium nematophagum</name>
    <dbReference type="NCBI Taxonomy" id="2305228"/>
    <lineage>
        <taxon>Bacteria</taxon>
        <taxon>Pseudomonadati</taxon>
        <taxon>Bacteroidota</taxon>
        <taxon>Flavobacteriia</taxon>
        <taxon>Flavobacteriales</taxon>
        <taxon>Weeksellaceae</taxon>
        <taxon>Chryseobacterium group</taxon>
        <taxon>Chryseobacterium</taxon>
    </lineage>
</organism>
<gene>
    <name evidence="6" type="ORF">D1631_09885</name>
</gene>
<keyword evidence="2 6" id="KW-0238">DNA-binding</keyword>
<name>A0A3M7TJ33_9FLAO</name>
<dbReference type="OrthoDB" id="1013073at2"/>
<sequence>MSKKILIADDHYVVRMGTAIILESINQDFLIDHAETYYEVTKKVSQTEYDLLILDIEMPGSIFESMVKELKQISPNLKIMIFTGHKESIALKYLSEGAEAYLYKSCEEGKIVEAVNSIFTKGYYYPQELLYDFVNNGNKMKQSSALPLDILSGREVDIYLCLIKGNGILEISNLLGIHMSTVSTHKKRIFKKLNINSLAELIHLHNKHYPA</sequence>
<evidence type="ECO:0000313" key="6">
    <source>
        <dbReference type="EMBL" id="RNA62220.1"/>
    </source>
</evidence>
<dbReference type="RefSeq" id="WP_122636307.1">
    <property type="nucleotide sequence ID" value="NZ_QWIU01000002.1"/>
</dbReference>
<evidence type="ECO:0000256" key="2">
    <source>
        <dbReference type="ARBA" id="ARBA00023125"/>
    </source>
</evidence>
<dbReference type="InterPro" id="IPR000792">
    <property type="entry name" value="Tscrpt_reg_LuxR_C"/>
</dbReference>
<dbReference type="InterPro" id="IPR001789">
    <property type="entry name" value="Sig_transdc_resp-reg_receiver"/>
</dbReference>